<dbReference type="Proteomes" id="UP000652761">
    <property type="component" value="Unassembled WGS sequence"/>
</dbReference>
<accession>A0A843XGS4</accession>
<reference evidence="2" key="1">
    <citation type="submission" date="2017-07" db="EMBL/GenBank/DDBJ databases">
        <title>Taro Niue Genome Assembly and Annotation.</title>
        <authorList>
            <person name="Atibalentja N."/>
            <person name="Keating K."/>
            <person name="Fields C.J."/>
        </authorList>
    </citation>
    <scope>NUCLEOTIDE SEQUENCE</scope>
    <source>
        <strain evidence="2">Niue_2</strain>
        <tissue evidence="2">Leaf</tissue>
    </source>
</reference>
<dbReference type="EMBL" id="NMUH01008420">
    <property type="protein sequence ID" value="MQM18754.1"/>
    <property type="molecule type" value="Genomic_DNA"/>
</dbReference>
<evidence type="ECO:0000256" key="1">
    <source>
        <dbReference type="SAM" id="MobiDB-lite"/>
    </source>
</evidence>
<keyword evidence="3" id="KW-1185">Reference proteome</keyword>
<sequence>MAVGRYDTARIPVAPAFIVFLMTYQRKNVCALTRSDTGERRFLCVYSRLGPLRDSAAGGWLLCIFTAQEAASVHSPPPSAVAETEDETTSLTEL</sequence>
<feature type="region of interest" description="Disordered" evidence="1">
    <location>
        <begin position="74"/>
        <end position="94"/>
    </location>
</feature>
<dbReference type="AlphaFoldDB" id="A0A843XGS4"/>
<gene>
    <name evidence="2" type="ORF">Taro_051747</name>
</gene>
<comment type="caution">
    <text evidence="2">The sequence shown here is derived from an EMBL/GenBank/DDBJ whole genome shotgun (WGS) entry which is preliminary data.</text>
</comment>
<proteinExistence type="predicted"/>
<protein>
    <submittedName>
        <fullName evidence="2">Uncharacterized protein</fullName>
    </submittedName>
</protein>
<evidence type="ECO:0000313" key="3">
    <source>
        <dbReference type="Proteomes" id="UP000652761"/>
    </source>
</evidence>
<name>A0A843XGS4_COLES</name>
<organism evidence="2 3">
    <name type="scientific">Colocasia esculenta</name>
    <name type="common">Wild taro</name>
    <name type="synonym">Arum esculentum</name>
    <dbReference type="NCBI Taxonomy" id="4460"/>
    <lineage>
        <taxon>Eukaryota</taxon>
        <taxon>Viridiplantae</taxon>
        <taxon>Streptophyta</taxon>
        <taxon>Embryophyta</taxon>
        <taxon>Tracheophyta</taxon>
        <taxon>Spermatophyta</taxon>
        <taxon>Magnoliopsida</taxon>
        <taxon>Liliopsida</taxon>
        <taxon>Araceae</taxon>
        <taxon>Aroideae</taxon>
        <taxon>Colocasieae</taxon>
        <taxon>Colocasia</taxon>
    </lineage>
</organism>
<evidence type="ECO:0000313" key="2">
    <source>
        <dbReference type="EMBL" id="MQM18754.1"/>
    </source>
</evidence>